<dbReference type="EMBL" id="CP012333">
    <property type="protein sequence ID" value="AKU95949.1"/>
    <property type="molecule type" value="Genomic_DNA"/>
</dbReference>
<dbReference type="PANTHER" id="PTHR11668:SF496">
    <property type="entry name" value="SERINE_THREONINE-PROTEIN PHOSPHATASE"/>
    <property type="match status" value="1"/>
</dbReference>
<dbReference type="AlphaFoldDB" id="A0A0K1PS45"/>
<evidence type="ECO:0000313" key="3">
    <source>
        <dbReference type="Proteomes" id="UP000064967"/>
    </source>
</evidence>
<name>A0A0K1PS45_9BACT</name>
<evidence type="ECO:0000259" key="1">
    <source>
        <dbReference type="PROSITE" id="PS00125"/>
    </source>
</evidence>
<dbReference type="InterPro" id="IPR029052">
    <property type="entry name" value="Metallo-depent_PP-like"/>
</dbReference>
<dbReference type="InterPro" id="IPR004843">
    <property type="entry name" value="Calcineurin-like_PHP"/>
</dbReference>
<dbReference type="InterPro" id="IPR006186">
    <property type="entry name" value="Ser/Thr-sp_prot-phosphatase"/>
</dbReference>
<gene>
    <name evidence="2" type="ORF">AKJ09_02613</name>
</gene>
<feature type="domain" description="Serine/threonine specific protein phosphatases" evidence="1">
    <location>
        <begin position="342"/>
        <end position="347"/>
    </location>
</feature>
<dbReference type="PANTHER" id="PTHR11668">
    <property type="entry name" value="SERINE/THREONINE PROTEIN PHOSPHATASE"/>
    <property type="match status" value="1"/>
</dbReference>
<dbReference type="Pfam" id="PF00149">
    <property type="entry name" value="Metallophos"/>
    <property type="match status" value="1"/>
</dbReference>
<accession>A0A0K1PS45</accession>
<dbReference type="InterPro" id="IPR050341">
    <property type="entry name" value="PP1_catalytic_subunit"/>
</dbReference>
<dbReference type="OrthoDB" id="9807890at2"/>
<protein>
    <submittedName>
        <fullName evidence="2">Serine/threonine-protein phosphatase PP2A catalytic subunit</fullName>
    </submittedName>
</protein>
<dbReference type="KEGG" id="llu:AKJ09_02613"/>
<dbReference type="CDD" id="cd00144">
    <property type="entry name" value="MPP_PPP_family"/>
    <property type="match status" value="1"/>
</dbReference>
<dbReference type="Proteomes" id="UP000064967">
    <property type="component" value="Chromosome"/>
</dbReference>
<evidence type="ECO:0000313" key="2">
    <source>
        <dbReference type="EMBL" id="AKU95949.1"/>
    </source>
</evidence>
<dbReference type="SMART" id="SM00156">
    <property type="entry name" value="PP2Ac"/>
    <property type="match status" value="1"/>
</dbReference>
<dbReference type="GO" id="GO:0016787">
    <property type="term" value="F:hydrolase activity"/>
    <property type="evidence" value="ECO:0007669"/>
    <property type="project" value="InterPro"/>
</dbReference>
<organism evidence="2 3">
    <name type="scientific">Labilithrix luteola</name>
    <dbReference type="NCBI Taxonomy" id="1391654"/>
    <lineage>
        <taxon>Bacteria</taxon>
        <taxon>Pseudomonadati</taxon>
        <taxon>Myxococcota</taxon>
        <taxon>Polyangia</taxon>
        <taxon>Polyangiales</taxon>
        <taxon>Labilitrichaceae</taxon>
        <taxon>Labilithrix</taxon>
    </lineage>
</organism>
<proteinExistence type="predicted"/>
<dbReference type="PROSITE" id="PS00125">
    <property type="entry name" value="SER_THR_PHOSPHATASE"/>
    <property type="match status" value="1"/>
</dbReference>
<dbReference type="STRING" id="1391654.AKJ09_02613"/>
<keyword evidence="3" id="KW-1185">Reference proteome</keyword>
<dbReference type="RefSeq" id="WP_146647312.1">
    <property type="nucleotide sequence ID" value="NZ_CP012333.1"/>
</dbReference>
<reference evidence="2 3" key="1">
    <citation type="submission" date="2015-08" db="EMBL/GenBank/DDBJ databases">
        <authorList>
            <person name="Babu N.S."/>
            <person name="Beckwith C.J."/>
            <person name="Beseler K.G."/>
            <person name="Brison A."/>
            <person name="Carone J.V."/>
            <person name="Caskin T.P."/>
            <person name="Diamond M."/>
            <person name="Durham M.E."/>
            <person name="Foxe J.M."/>
            <person name="Go M."/>
            <person name="Henderson B.A."/>
            <person name="Jones I.B."/>
            <person name="McGettigan J.A."/>
            <person name="Micheletti S.J."/>
            <person name="Nasrallah M.E."/>
            <person name="Ortiz D."/>
            <person name="Piller C.R."/>
            <person name="Privatt S.R."/>
            <person name="Schneider S.L."/>
            <person name="Sharp S."/>
            <person name="Smith T.C."/>
            <person name="Stanton J.D."/>
            <person name="Ullery H.E."/>
            <person name="Wilson R.J."/>
            <person name="Serrano M.G."/>
            <person name="Buck G."/>
            <person name="Lee V."/>
            <person name="Wang Y."/>
            <person name="Carvalho R."/>
            <person name="Voegtly L."/>
            <person name="Shi R."/>
            <person name="Duckworth R."/>
            <person name="Johnson A."/>
            <person name="Loviza R."/>
            <person name="Walstead R."/>
            <person name="Shah Z."/>
            <person name="Kiflezghi M."/>
            <person name="Wade K."/>
            <person name="Ball S.L."/>
            <person name="Bradley K.W."/>
            <person name="Asai D.J."/>
            <person name="Bowman C.A."/>
            <person name="Russell D.A."/>
            <person name="Pope W.H."/>
            <person name="Jacobs-Sera D."/>
            <person name="Hendrix R.W."/>
            <person name="Hatfull G.F."/>
        </authorList>
    </citation>
    <scope>NUCLEOTIDE SEQUENCE [LARGE SCALE GENOMIC DNA]</scope>
    <source>
        <strain evidence="2 3">DSM 27648</strain>
    </source>
</reference>
<sequence length="562" mass="63223">MITFSNDGNRAEQQMHAVIFYLVTFGYIDGDFDAAEKSFVRKTIETLIEHRATTAMPDADAAVRADVIAKFTKHFHEVFEGIDHSVKELFTESVSSNEDPKAFVHAKLKVRCFEIFQSFDRVGQEQLMGLIDTLLLADGVAHPAEVQFRGELAQLLEADFGVDLVEDQGDSKVTVAAARPTVHTEVDHPFFKPFEFHFSRDPDTIARQVAADRQLIDRAIAVFEEQRKAGAGKLATKSTVADIGEGTSFLDGHVYARMPKAGERYEITVLGDLHGCYSILKATVLQSQFFERVDAYRRDRTQPYPLLVLLGDYIDRGLFSLNGVLRTVLQLFVTAPEHVVILRGNHEYYVEVNGTMYGGVKPAEAINSLKPLLPVDVFRHYRTLFEKMPNMLLFERFLFVHGGIPKDRIVKERWKDLSTLNDEEIRFQMMWSDPSTADVIPADLQDQAARFAFGRMQFRAFMQRIGAHTMLRGHEKVLPGFVASYDDDGGPRVFTLFSSGGAENADLPKESTYRDVTPMALTISFDGGGGAALTPWSPDWASYNDPERNAFFKVAPEIEHRT</sequence>
<dbReference type="SUPFAM" id="SSF56300">
    <property type="entry name" value="Metallo-dependent phosphatases"/>
    <property type="match status" value="1"/>
</dbReference>
<dbReference type="Gene3D" id="3.60.21.10">
    <property type="match status" value="1"/>
</dbReference>